<protein>
    <submittedName>
        <fullName evidence="1">Uncharacterized protein</fullName>
    </submittedName>
</protein>
<keyword evidence="2" id="KW-1185">Reference proteome</keyword>
<name>A0A2M8QWT8_9BRAD</name>
<proteinExistence type="predicted"/>
<evidence type="ECO:0000313" key="2">
    <source>
        <dbReference type="Proteomes" id="UP000231194"/>
    </source>
</evidence>
<comment type="caution">
    <text evidence="1">The sequence shown here is derived from an EMBL/GenBank/DDBJ whole genome shotgun (WGS) entry which is preliminary data.</text>
</comment>
<dbReference type="EMBL" id="PGVG01000087">
    <property type="protein sequence ID" value="PJG50034.1"/>
    <property type="molecule type" value="Genomic_DNA"/>
</dbReference>
<dbReference type="AlphaFoldDB" id="A0A2M8QWT8"/>
<evidence type="ECO:0000313" key="1">
    <source>
        <dbReference type="EMBL" id="PJG50034.1"/>
    </source>
</evidence>
<reference evidence="1 2" key="1">
    <citation type="submission" date="2017-11" db="EMBL/GenBank/DDBJ databases">
        <title>Bradyrhizobium forestalis sp. nov., an efficient nitrogen-fixing bacterium isolated from nodules of forest legume species in the Amazon.</title>
        <authorList>
            <person name="Costa E.M."/>
            <person name="Guimaraes A."/>
            <person name="Carvalho T.S."/>
            <person name="Rodrigues T.L."/>
            <person name="Ribeiro P.R.A."/>
            <person name="Lebbe L."/>
            <person name="Willems A."/>
            <person name="Moreira F.M.S."/>
        </authorList>
    </citation>
    <scope>NUCLEOTIDE SEQUENCE [LARGE SCALE GENOMIC DNA]</scope>
    <source>
        <strain evidence="1 2">INPA54B</strain>
    </source>
</reference>
<gene>
    <name evidence="1" type="ORF">CVM73_38520</name>
</gene>
<dbReference type="Proteomes" id="UP000231194">
    <property type="component" value="Unassembled WGS sequence"/>
</dbReference>
<organism evidence="1 2">
    <name type="scientific">Bradyrhizobium forestalis</name>
    <dbReference type="NCBI Taxonomy" id="1419263"/>
    <lineage>
        <taxon>Bacteria</taxon>
        <taxon>Pseudomonadati</taxon>
        <taxon>Pseudomonadota</taxon>
        <taxon>Alphaproteobacteria</taxon>
        <taxon>Hyphomicrobiales</taxon>
        <taxon>Nitrobacteraceae</taxon>
        <taxon>Bradyrhizobium</taxon>
    </lineage>
</organism>
<sequence>MTAKQKGAEWDVILGIYPFSLQIDFTPTIDITIDAVERVVHDVLGGVPLIGDLIEGLVDSVLNALRSVIRAILAGLHSFIQQIINLIDVFSPTIPYKVTSFPAKQIFLPASGPGDREVSLSISAINQPTIINPEIVITANFA</sequence>
<accession>A0A2M8QWT8</accession>